<protein>
    <submittedName>
        <fullName evidence="1">Uncharacterized protein</fullName>
    </submittedName>
</protein>
<name>A0A840YQ35_9SPHN</name>
<dbReference type="RefSeq" id="WP_246352267.1">
    <property type="nucleotide sequence ID" value="NZ_JACIJF010000004.1"/>
</dbReference>
<gene>
    <name evidence="1" type="ORF">FHT02_001663</name>
</gene>
<keyword evidence="2" id="KW-1185">Reference proteome</keyword>
<proteinExistence type="predicted"/>
<evidence type="ECO:0000313" key="1">
    <source>
        <dbReference type="EMBL" id="MBB5710432.1"/>
    </source>
</evidence>
<dbReference type="EMBL" id="JACIJF010000004">
    <property type="protein sequence ID" value="MBB5710432.1"/>
    <property type="molecule type" value="Genomic_DNA"/>
</dbReference>
<accession>A0A840YQ35</accession>
<dbReference type="Proteomes" id="UP000527143">
    <property type="component" value="Unassembled WGS sequence"/>
</dbReference>
<comment type="caution">
    <text evidence="1">The sequence shown here is derived from an EMBL/GenBank/DDBJ whole genome shotgun (WGS) entry which is preliminary data.</text>
</comment>
<evidence type="ECO:0000313" key="2">
    <source>
        <dbReference type="Proteomes" id="UP000527143"/>
    </source>
</evidence>
<organism evidence="1 2">
    <name type="scientific">Sphingomonas xinjiangensis</name>
    <dbReference type="NCBI Taxonomy" id="643568"/>
    <lineage>
        <taxon>Bacteria</taxon>
        <taxon>Pseudomonadati</taxon>
        <taxon>Pseudomonadota</taxon>
        <taxon>Alphaproteobacteria</taxon>
        <taxon>Sphingomonadales</taxon>
        <taxon>Sphingomonadaceae</taxon>
        <taxon>Sphingomonas</taxon>
    </lineage>
</organism>
<dbReference type="AlphaFoldDB" id="A0A840YQ35"/>
<reference evidence="1 2" key="1">
    <citation type="submission" date="2020-08" db="EMBL/GenBank/DDBJ databases">
        <title>Genomic Encyclopedia of Type Strains, Phase IV (KMG-IV): sequencing the most valuable type-strain genomes for metagenomic binning, comparative biology and taxonomic classification.</title>
        <authorList>
            <person name="Goeker M."/>
        </authorList>
    </citation>
    <scope>NUCLEOTIDE SEQUENCE [LARGE SCALE GENOMIC DNA]</scope>
    <source>
        <strain evidence="1 2">DSM 26736</strain>
    </source>
</reference>
<sequence length="103" mass="11610">MIAIQIAHIIADFMVFLELTDDEILDSDNAVEMLEQLGNDLQALDKGFLRELVNVFAVIAEEYSGGAQEVVRNIAHSFYLEEVLASDDRRDRRSWTPCAIASH</sequence>